<dbReference type="EMBL" id="JAAIWN010000003">
    <property type="protein sequence ID" value="NEY80318.1"/>
    <property type="molecule type" value="Genomic_DNA"/>
</dbReference>
<evidence type="ECO:0000313" key="6">
    <source>
        <dbReference type="Proteomes" id="UP000472971"/>
    </source>
</evidence>
<dbReference type="FunFam" id="3.30.70.360:FF:000001">
    <property type="entry name" value="N-acetyldiaminopimelate deacetylase"/>
    <property type="match status" value="1"/>
</dbReference>
<feature type="binding site" evidence="2">
    <location>
        <position position="102"/>
    </location>
    <ligand>
        <name>Mn(2+)</name>
        <dbReference type="ChEBI" id="CHEBI:29035"/>
        <label>2</label>
    </ligand>
</feature>
<keyword evidence="2" id="KW-0464">Manganese</keyword>
<dbReference type="Gene3D" id="3.40.630.10">
    <property type="entry name" value="Zn peptidases"/>
    <property type="match status" value="1"/>
</dbReference>
<dbReference type="SUPFAM" id="SSF55031">
    <property type="entry name" value="Bacterial exopeptidase dimerisation domain"/>
    <property type="match status" value="1"/>
</dbReference>
<keyword evidence="2" id="KW-0479">Metal-binding</keyword>
<dbReference type="GO" id="GO:0046872">
    <property type="term" value="F:metal ion binding"/>
    <property type="evidence" value="ECO:0007669"/>
    <property type="project" value="UniProtKB-KW"/>
</dbReference>
<feature type="domain" description="Peptidase M20 dimerisation" evidence="3">
    <location>
        <begin position="184"/>
        <end position="277"/>
    </location>
</feature>
<dbReference type="Pfam" id="PF01546">
    <property type="entry name" value="Peptidase_M20"/>
    <property type="match status" value="1"/>
</dbReference>
<name>A0A6B3VSX0_9BACI</name>
<dbReference type="GO" id="GO:0050118">
    <property type="term" value="F:N-acetyldiaminopimelate deacetylase activity"/>
    <property type="evidence" value="ECO:0007669"/>
    <property type="project" value="UniProtKB-ARBA"/>
</dbReference>
<dbReference type="Pfam" id="PF07687">
    <property type="entry name" value="M20_dimer"/>
    <property type="match status" value="1"/>
</dbReference>
<feature type="binding site" evidence="2">
    <location>
        <position position="100"/>
    </location>
    <ligand>
        <name>Mn(2+)</name>
        <dbReference type="ChEBI" id="CHEBI:29035"/>
        <label>2</label>
    </ligand>
</feature>
<dbReference type="Proteomes" id="UP000570010">
    <property type="component" value="Unassembled WGS sequence"/>
</dbReference>
<keyword evidence="6" id="KW-1185">Reference proteome</keyword>
<comment type="cofactor">
    <cofactor evidence="2">
        <name>Mn(2+)</name>
        <dbReference type="ChEBI" id="CHEBI:29035"/>
    </cofactor>
    <text evidence="2">The Mn(2+) ion enhances activity.</text>
</comment>
<sequence>MGELFLPNLEKKLVSIRRKLHQYPELSNEEFETTKRIKSWLEEVGIEIVESSLKTGVIAEISGKKKAPIVAVRADIDALPITEETGLSFASKIHGKMHACGHDYHTAALIGAAYLLKQKECDLKGTVRFIFQPAEEIGGGALKVLASGALKNVSAILGLHNKPDLPVGTVGIKSGALMASVDHFEIKIEGIGTHAAVPHAGIDPIVTASEMIMALQTIVSRKLSPFHNVVISVAQIRSGHTWNVISNSAHLEGTVRTFQEDIREKIPGLMKQIIEGVAVAHGARAVLRWYPGPPPVNNDEKLTKLAIKTAEKLKLKVVDPIPSMAGEDFAFYQKEVPSSFVFMGTSGTKEWHHPAFTLDERALSISAHYLKKVAVSTLTEFNVSSDDDGME</sequence>
<gene>
    <name evidence="5" type="ORF">G4D64_02020</name>
    <name evidence="4" type="ORF">H1Z61_02025</name>
</gene>
<feature type="binding site" evidence="2">
    <location>
        <position position="136"/>
    </location>
    <ligand>
        <name>Mn(2+)</name>
        <dbReference type="ChEBI" id="CHEBI:29035"/>
        <label>2</label>
    </ligand>
</feature>
<dbReference type="PANTHER" id="PTHR11014">
    <property type="entry name" value="PEPTIDASE M20 FAMILY MEMBER"/>
    <property type="match status" value="1"/>
</dbReference>
<dbReference type="Gene3D" id="3.30.70.360">
    <property type="match status" value="1"/>
</dbReference>
<dbReference type="InterPro" id="IPR017439">
    <property type="entry name" value="Amidohydrolase"/>
</dbReference>
<reference evidence="4 7" key="2">
    <citation type="submission" date="2020-07" db="EMBL/GenBank/DDBJ databases">
        <authorList>
            <person name="Feng H."/>
        </authorList>
    </citation>
    <scope>NUCLEOTIDE SEQUENCE [LARGE SCALE GENOMIC DNA]</scope>
    <source>
        <strain evidence="7">s-12</strain>
        <strain evidence="4">S-12</strain>
    </source>
</reference>
<evidence type="ECO:0000256" key="2">
    <source>
        <dbReference type="PIRSR" id="PIRSR005962-1"/>
    </source>
</evidence>
<dbReference type="PANTHER" id="PTHR11014:SF63">
    <property type="entry name" value="METALLOPEPTIDASE, PUTATIVE (AFU_ORTHOLOGUE AFUA_6G09600)-RELATED"/>
    <property type="match status" value="1"/>
</dbReference>
<evidence type="ECO:0000313" key="7">
    <source>
        <dbReference type="Proteomes" id="UP000570010"/>
    </source>
</evidence>
<dbReference type="NCBIfam" id="TIGR01891">
    <property type="entry name" value="amidohydrolases"/>
    <property type="match status" value="1"/>
</dbReference>
<proteinExistence type="predicted"/>
<dbReference type="PIRSF" id="PIRSF005962">
    <property type="entry name" value="Pept_M20D_amidohydro"/>
    <property type="match status" value="1"/>
</dbReference>
<feature type="binding site" evidence="2">
    <location>
        <position position="352"/>
    </location>
    <ligand>
        <name>Mn(2+)</name>
        <dbReference type="ChEBI" id="CHEBI:29035"/>
        <label>2</label>
    </ligand>
</feature>
<organism evidence="5 6">
    <name type="scientific">Bacillus aquiflavi</name>
    <dbReference type="NCBI Taxonomy" id="2672567"/>
    <lineage>
        <taxon>Bacteria</taxon>
        <taxon>Bacillati</taxon>
        <taxon>Bacillota</taxon>
        <taxon>Bacilli</taxon>
        <taxon>Bacillales</taxon>
        <taxon>Bacillaceae</taxon>
        <taxon>Bacillus</taxon>
    </lineage>
</organism>
<comment type="caution">
    <text evidence="5">The sequence shown here is derived from an EMBL/GenBank/DDBJ whole genome shotgun (WGS) entry which is preliminary data.</text>
</comment>
<evidence type="ECO:0000259" key="3">
    <source>
        <dbReference type="Pfam" id="PF07687"/>
    </source>
</evidence>
<reference evidence="5 6" key="1">
    <citation type="submission" date="2020-02" db="EMBL/GenBank/DDBJ databases">
        <title>Bacillus aquiflavi sp. nov., isolated from yellow water of strong flavor Chinese baijiu in Yibin region of China.</title>
        <authorList>
            <person name="Xie J."/>
        </authorList>
    </citation>
    <scope>NUCLEOTIDE SEQUENCE [LARGE SCALE GENOMIC DNA]</scope>
    <source>
        <strain evidence="5 6">3H-10</strain>
    </source>
</reference>
<evidence type="ECO:0000256" key="1">
    <source>
        <dbReference type="ARBA" id="ARBA00022801"/>
    </source>
</evidence>
<keyword evidence="1 5" id="KW-0378">Hydrolase</keyword>
<protein>
    <submittedName>
        <fullName evidence="5">Amidohydrolase</fullName>
    </submittedName>
</protein>
<dbReference type="EMBL" id="JACEIO010000003">
    <property type="protein sequence ID" value="MBA4535943.1"/>
    <property type="molecule type" value="Genomic_DNA"/>
</dbReference>
<dbReference type="GO" id="GO:0019877">
    <property type="term" value="P:diaminopimelate biosynthetic process"/>
    <property type="evidence" value="ECO:0007669"/>
    <property type="project" value="UniProtKB-ARBA"/>
</dbReference>
<dbReference type="InterPro" id="IPR036264">
    <property type="entry name" value="Bact_exopeptidase_dim_dom"/>
</dbReference>
<evidence type="ECO:0000313" key="5">
    <source>
        <dbReference type="EMBL" id="NEY80318.1"/>
    </source>
</evidence>
<dbReference type="SUPFAM" id="SSF53187">
    <property type="entry name" value="Zn-dependent exopeptidases"/>
    <property type="match status" value="1"/>
</dbReference>
<dbReference type="RefSeq" id="WP_163239592.1">
    <property type="nucleotide sequence ID" value="NZ_JAAIWN010000003.1"/>
</dbReference>
<feature type="binding site" evidence="2">
    <location>
        <position position="160"/>
    </location>
    <ligand>
        <name>Mn(2+)</name>
        <dbReference type="ChEBI" id="CHEBI:29035"/>
        <label>2</label>
    </ligand>
</feature>
<dbReference type="InterPro" id="IPR011650">
    <property type="entry name" value="Peptidase_M20_dimer"/>
</dbReference>
<accession>A0A6B3VSX0</accession>
<dbReference type="AlphaFoldDB" id="A0A6B3VSX0"/>
<evidence type="ECO:0000313" key="4">
    <source>
        <dbReference type="EMBL" id="MBA4535943.1"/>
    </source>
</evidence>
<dbReference type="InterPro" id="IPR002933">
    <property type="entry name" value="Peptidase_M20"/>
</dbReference>
<dbReference type="Proteomes" id="UP000472971">
    <property type="component" value="Unassembled WGS sequence"/>
</dbReference>